<organism evidence="2 3">
    <name type="scientific">Streptococcus suis</name>
    <dbReference type="NCBI Taxonomy" id="1307"/>
    <lineage>
        <taxon>Bacteria</taxon>
        <taxon>Bacillati</taxon>
        <taxon>Bacillota</taxon>
        <taxon>Bacilli</taxon>
        <taxon>Lactobacillales</taxon>
        <taxon>Streptococcaceae</taxon>
        <taxon>Streptococcus</taxon>
    </lineage>
</organism>
<feature type="transmembrane region" description="Helical" evidence="1">
    <location>
        <begin position="46"/>
        <end position="66"/>
    </location>
</feature>
<accession>A0AAW9DDV4</accession>
<dbReference type="EMBL" id="JAWWZK010000004">
    <property type="protein sequence ID" value="MDX5037231.1"/>
    <property type="molecule type" value="Genomic_DNA"/>
</dbReference>
<proteinExistence type="predicted"/>
<evidence type="ECO:0000313" key="3">
    <source>
        <dbReference type="Proteomes" id="UP001270004"/>
    </source>
</evidence>
<name>A0AAW9DDV4_STRSU</name>
<dbReference type="AlphaFoldDB" id="A0AAW9DDV4"/>
<evidence type="ECO:0000256" key="1">
    <source>
        <dbReference type="SAM" id="Phobius"/>
    </source>
</evidence>
<protein>
    <submittedName>
        <fullName evidence="2">Uncharacterized protein</fullName>
    </submittedName>
</protein>
<comment type="caution">
    <text evidence="2">The sequence shown here is derived from an EMBL/GenBank/DDBJ whole genome shotgun (WGS) entry which is preliminary data.</text>
</comment>
<keyword evidence="1" id="KW-0472">Membrane</keyword>
<dbReference type="Proteomes" id="UP001270004">
    <property type="component" value="Unassembled WGS sequence"/>
</dbReference>
<keyword evidence="1" id="KW-1133">Transmembrane helix</keyword>
<keyword evidence="1" id="KW-0812">Transmembrane</keyword>
<dbReference type="RefSeq" id="WP_061631680.1">
    <property type="nucleotide sequence ID" value="NZ_CEDO01000027.1"/>
</dbReference>
<evidence type="ECO:0000313" key="2">
    <source>
        <dbReference type="EMBL" id="MDX5037231.1"/>
    </source>
</evidence>
<sequence length="72" mass="7980">MTSDKVGAYTIYEIQVEDAIIPYDSRSTTNDKPKKVTFSSIGDQGVILAVITGFISLIITVVMLYYRKSENA</sequence>
<reference evidence="2" key="1">
    <citation type="submission" date="2023-11" db="EMBL/GenBank/DDBJ databases">
        <title>Antimicrobial resistance in invasive Streptococcus suis isolated in Spain and the associated genetic mechanisms.</title>
        <authorList>
            <person name="Uruen C."/>
            <person name="Arenas J.A."/>
        </authorList>
    </citation>
    <scope>NUCLEOTIDE SEQUENCE</scope>
    <source>
        <strain evidence="2">Ss_70</strain>
    </source>
</reference>
<gene>
    <name evidence="2" type="ORF">SHY70_02895</name>
</gene>